<gene>
    <name evidence="1" type="ORF">NX778_24085</name>
</gene>
<dbReference type="RefSeq" id="WP_258814353.1">
    <property type="nucleotide sequence ID" value="NZ_JANUGU010000014.1"/>
</dbReference>
<dbReference type="InterPro" id="IPR002816">
    <property type="entry name" value="TraB/PrgY/GumN_fam"/>
</dbReference>
<accession>A0ABT2D4N8</accession>
<keyword evidence="2" id="KW-1185">Reference proteome</keyword>
<reference evidence="1 2" key="1">
    <citation type="submission" date="2022-08" db="EMBL/GenBank/DDBJ databases">
        <title>Reclassification of Massilia species as members of the genera Telluria, Duganella, Pseudoduganella, Mokoshia gen. nov. and Zemynaea gen. nov. using orthogonal and non-orthogonal genome-based approaches.</title>
        <authorList>
            <person name="Bowman J.P."/>
        </authorList>
    </citation>
    <scope>NUCLEOTIDE SEQUENCE [LARGE SCALE GENOMIC DNA]</scope>
    <source>
        <strain evidence="1 2">JCM 31606</strain>
    </source>
</reference>
<dbReference type="InterPro" id="IPR047111">
    <property type="entry name" value="YbaP-like"/>
</dbReference>
<sequence length="260" mass="28345">MYLFGTMHVGVPAFYPLEPRIAEAVANAPVLALELDPNPSPFAASRAVDKYGTLPKDAAGGYAELPEKKRAFLDEEIRGAGMDPRNAHRLKPVLLAALLSVAEYEKLGYRPELSTDRELARMARANGVPIVELESLDSQLDMLNRLAPPDQWRFLDESLDSLESGAQRKEARNVVDAWGSADRHALDQVAQRTAADNTLAGRFTREVLIDGRNVVLASKLNDLLEKHNGAVVAIGVLHLLGERGVPALLAAHGVTVERVY</sequence>
<proteinExistence type="predicted"/>
<evidence type="ECO:0000313" key="2">
    <source>
        <dbReference type="Proteomes" id="UP001204621"/>
    </source>
</evidence>
<comment type="caution">
    <text evidence="1">The sequence shown here is derived from an EMBL/GenBank/DDBJ whole genome shotgun (WGS) entry which is preliminary data.</text>
</comment>
<name>A0ABT2D4N8_9BURK</name>
<organism evidence="1 2">
    <name type="scientific">Massilia terrae</name>
    <dbReference type="NCBI Taxonomy" id="1811224"/>
    <lineage>
        <taxon>Bacteria</taxon>
        <taxon>Pseudomonadati</taxon>
        <taxon>Pseudomonadota</taxon>
        <taxon>Betaproteobacteria</taxon>
        <taxon>Burkholderiales</taxon>
        <taxon>Oxalobacteraceae</taxon>
        <taxon>Telluria group</taxon>
        <taxon>Massilia</taxon>
    </lineage>
</organism>
<dbReference type="Proteomes" id="UP001204621">
    <property type="component" value="Unassembled WGS sequence"/>
</dbReference>
<dbReference type="PANTHER" id="PTHR40590">
    <property type="entry name" value="CYTOPLASMIC PROTEIN-RELATED"/>
    <property type="match status" value="1"/>
</dbReference>
<dbReference type="CDD" id="cd14789">
    <property type="entry name" value="Tiki"/>
    <property type="match status" value="1"/>
</dbReference>
<dbReference type="Pfam" id="PF01963">
    <property type="entry name" value="TraB_PrgY_gumN"/>
    <property type="match status" value="1"/>
</dbReference>
<dbReference type="PANTHER" id="PTHR40590:SF1">
    <property type="entry name" value="CYTOPLASMIC PROTEIN"/>
    <property type="match status" value="1"/>
</dbReference>
<protein>
    <submittedName>
        <fullName evidence="1">TraB/GumN family protein</fullName>
    </submittedName>
</protein>
<dbReference type="EMBL" id="JANUGU010000014">
    <property type="protein sequence ID" value="MCS0661156.1"/>
    <property type="molecule type" value="Genomic_DNA"/>
</dbReference>
<evidence type="ECO:0000313" key="1">
    <source>
        <dbReference type="EMBL" id="MCS0661156.1"/>
    </source>
</evidence>